<dbReference type="InterPro" id="IPR019546">
    <property type="entry name" value="TAT_signal_bac_arc"/>
</dbReference>
<dbReference type="GO" id="GO:0016831">
    <property type="term" value="F:carboxy-lyase activity"/>
    <property type="evidence" value="ECO:0007669"/>
    <property type="project" value="InterPro"/>
</dbReference>
<gene>
    <name evidence="4" type="ORF">SAMN06265218_104228</name>
</gene>
<feature type="region of interest" description="Disordered" evidence="2">
    <location>
        <begin position="28"/>
        <end position="49"/>
    </location>
</feature>
<dbReference type="InterPro" id="IPR006311">
    <property type="entry name" value="TAT_signal"/>
</dbReference>
<sequence>MKTNRRDFLKKAGLAGITLTGSGILGCKPQTGDSNGSAAAQANGKDWRKDPRWRQVKYGDWSGPGVPSGPGPMDHVLLKDYAPRSSVVAEKTTISKARYPVIDAHIHHYPGQGGHDDPEQALADWVTTMDEVGIEQSVVLTGATGDEFDDLVQMYLELYPDRFQLYCGVESSGIEQSDYPDRAVVELERCYKQGARGIGEVTDKGFGITRDRNLSPENRLHPDDDRLDAFWKRAGELNLPVNIHIADHPSAWEAPDVFQERTPIFQQFNQHGGEGLSYEELLPLLPSTLRKHPNTTFIACHLANLGNDLGRLAGMLDEHDNLYVDISARDYEVGRQPRGAAKFMSDYQDRVLFGTDMGMDQGMYQAWWRLLESDDEHMTGRVWWRYYGLDLPDSVLEALYRGNAQRIMNWETI</sequence>
<evidence type="ECO:0000313" key="4">
    <source>
        <dbReference type="EMBL" id="SMO52713.1"/>
    </source>
</evidence>
<keyword evidence="1" id="KW-0456">Lyase</keyword>
<feature type="domain" description="Amidohydrolase-related" evidence="3">
    <location>
        <begin position="102"/>
        <end position="407"/>
    </location>
</feature>
<protein>
    <submittedName>
        <fullName evidence="4">Tat (Twin-arginine translocation) pathway signal sequence</fullName>
    </submittedName>
</protein>
<keyword evidence="5" id="KW-1185">Reference proteome</keyword>
<evidence type="ECO:0000313" key="5">
    <source>
        <dbReference type="Proteomes" id="UP000317593"/>
    </source>
</evidence>
<accession>A0A521BZY0</accession>
<dbReference type="PROSITE" id="PS51318">
    <property type="entry name" value="TAT"/>
    <property type="match status" value="1"/>
</dbReference>
<organism evidence="4 5">
    <name type="scientific">Fodinibius sediminis</name>
    <dbReference type="NCBI Taxonomy" id="1214077"/>
    <lineage>
        <taxon>Bacteria</taxon>
        <taxon>Pseudomonadati</taxon>
        <taxon>Balneolota</taxon>
        <taxon>Balneolia</taxon>
        <taxon>Balneolales</taxon>
        <taxon>Balneolaceae</taxon>
        <taxon>Fodinibius</taxon>
    </lineage>
</organism>
<dbReference type="AlphaFoldDB" id="A0A521BZY0"/>
<dbReference type="PROSITE" id="PS51257">
    <property type="entry name" value="PROKAR_LIPOPROTEIN"/>
    <property type="match status" value="1"/>
</dbReference>
<dbReference type="InterPro" id="IPR032465">
    <property type="entry name" value="ACMSD"/>
</dbReference>
<dbReference type="InterPro" id="IPR006680">
    <property type="entry name" value="Amidohydro-rel"/>
</dbReference>
<dbReference type="Pfam" id="PF04909">
    <property type="entry name" value="Amidohydro_2"/>
    <property type="match status" value="1"/>
</dbReference>
<evidence type="ECO:0000256" key="2">
    <source>
        <dbReference type="SAM" id="MobiDB-lite"/>
    </source>
</evidence>
<dbReference type="SUPFAM" id="SSF51556">
    <property type="entry name" value="Metallo-dependent hydrolases"/>
    <property type="match status" value="1"/>
</dbReference>
<dbReference type="EMBL" id="FXTH01000004">
    <property type="protein sequence ID" value="SMO52713.1"/>
    <property type="molecule type" value="Genomic_DNA"/>
</dbReference>
<dbReference type="InterPro" id="IPR032466">
    <property type="entry name" value="Metal_Hydrolase"/>
</dbReference>
<dbReference type="Gene3D" id="3.20.20.140">
    <property type="entry name" value="Metal-dependent hydrolases"/>
    <property type="match status" value="1"/>
</dbReference>
<name>A0A521BZY0_9BACT</name>
<dbReference type="Proteomes" id="UP000317593">
    <property type="component" value="Unassembled WGS sequence"/>
</dbReference>
<dbReference type="GO" id="GO:0016787">
    <property type="term" value="F:hydrolase activity"/>
    <property type="evidence" value="ECO:0007669"/>
    <property type="project" value="InterPro"/>
</dbReference>
<dbReference type="NCBIfam" id="TIGR01409">
    <property type="entry name" value="TAT_signal_seq"/>
    <property type="match status" value="1"/>
</dbReference>
<evidence type="ECO:0000256" key="1">
    <source>
        <dbReference type="ARBA" id="ARBA00023239"/>
    </source>
</evidence>
<dbReference type="RefSeq" id="WP_142713734.1">
    <property type="nucleotide sequence ID" value="NZ_FXTH01000004.1"/>
</dbReference>
<dbReference type="OrthoDB" id="644687at2"/>
<feature type="compositionally biased region" description="Polar residues" evidence="2">
    <location>
        <begin position="31"/>
        <end position="40"/>
    </location>
</feature>
<dbReference type="PANTHER" id="PTHR21240">
    <property type="entry name" value="2-AMINO-3-CARBOXYLMUCONATE-6-SEMIALDEHYDE DECARBOXYLASE"/>
    <property type="match status" value="1"/>
</dbReference>
<dbReference type="GO" id="GO:0005737">
    <property type="term" value="C:cytoplasm"/>
    <property type="evidence" value="ECO:0007669"/>
    <property type="project" value="TreeGrafter"/>
</dbReference>
<proteinExistence type="predicted"/>
<dbReference type="PANTHER" id="PTHR21240:SF28">
    <property type="entry name" value="ISO-OROTATE DECARBOXYLASE (EUROFUNG)"/>
    <property type="match status" value="1"/>
</dbReference>
<reference evidence="4 5" key="1">
    <citation type="submission" date="2017-05" db="EMBL/GenBank/DDBJ databases">
        <authorList>
            <person name="Varghese N."/>
            <person name="Submissions S."/>
        </authorList>
    </citation>
    <scope>NUCLEOTIDE SEQUENCE [LARGE SCALE GENOMIC DNA]</scope>
    <source>
        <strain evidence="4 5">DSM 21194</strain>
    </source>
</reference>
<dbReference type="GO" id="GO:0019748">
    <property type="term" value="P:secondary metabolic process"/>
    <property type="evidence" value="ECO:0007669"/>
    <property type="project" value="TreeGrafter"/>
</dbReference>
<evidence type="ECO:0000259" key="3">
    <source>
        <dbReference type="Pfam" id="PF04909"/>
    </source>
</evidence>